<sequence>MIQPSIALALTIASSASPLAVQAYHAPATRLHMTARSPSFPSAMDPIVPSSSTSSTAPAASRRRFVSTGVAFALGGATASLTGVGAGYLANGNGGNGNLSAGGVANAVGPIKINIINPTYTASPCPKDKPIPGEKAMKGMRGLCVRVKAELAENSPKELDKAGVYGYVDDELTSESVLANNPDGGTDAGQFAIIPSISTTDKKVEFEFIAAVPMEKDVSQFENGIGPLRFKSLRVISFPGGQQFGAISPCEMNEFSEECEAWEAENGPYEKGEYMVKSNSRTKGR</sequence>
<evidence type="ECO:0000313" key="2">
    <source>
        <dbReference type="Proteomes" id="UP001530315"/>
    </source>
</evidence>
<evidence type="ECO:0000313" key="1">
    <source>
        <dbReference type="EMBL" id="KAL3774909.1"/>
    </source>
</evidence>
<proteinExistence type="predicted"/>
<organism evidence="1 2">
    <name type="scientific">Stephanodiscus triporus</name>
    <dbReference type="NCBI Taxonomy" id="2934178"/>
    <lineage>
        <taxon>Eukaryota</taxon>
        <taxon>Sar</taxon>
        <taxon>Stramenopiles</taxon>
        <taxon>Ochrophyta</taxon>
        <taxon>Bacillariophyta</taxon>
        <taxon>Coscinodiscophyceae</taxon>
        <taxon>Thalassiosirophycidae</taxon>
        <taxon>Stephanodiscales</taxon>
        <taxon>Stephanodiscaceae</taxon>
        <taxon>Stephanodiscus</taxon>
    </lineage>
</organism>
<name>A0ABD3NFP5_9STRA</name>
<dbReference type="EMBL" id="JALLAZ020001441">
    <property type="protein sequence ID" value="KAL3774909.1"/>
    <property type="molecule type" value="Genomic_DNA"/>
</dbReference>
<dbReference type="AlphaFoldDB" id="A0ABD3NFP5"/>
<gene>
    <name evidence="1" type="ORF">ACHAW5_009128</name>
</gene>
<accession>A0ABD3NFP5</accession>
<protein>
    <submittedName>
        <fullName evidence="1">Uncharacterized protein</fullName>
    </submittedName>
</protein>
<dbReference type="Proteomes" id="UP001530315">
    <property type="component" value="Unassembled WGS sequence"/>
</dbReference>
<comment type="caution">
    <text evidence="1">The sequence shown here is derived from an EMBL/GenBank/DDBJ whole genome shotgun (WGS) entry which is preliminary data.</text>
</comment>
<keyword evidence="2" id="KW-1185">Reference proteome</keyword>
<reference evidence="1 2" key="1">
    <citation type="submission" date="2024-10" db="EMBL/GenBank/DDBJ databases">
        <title>Updated reference genomes for cyclostephanoid diatoms.</title>
        <authorList>
            <person name="Roberts W.R."/>
            <person name="Alverson A.J."/>
        </authorList>
    </citation>
    <scope>NUCLEOTIDE SEQUENCE [LARGE SCALE GENOMIC DNA]</scope>
    <source>
        <strain evidence="1 2">AJA276-08</strain>
    </source>
</reference>